<reference evidence="1 2" key="1">
    <citation type="submission" date="2021-06" db="EMBL/GenBank/DDBJ databases">
        <authorList>
            <person name="Kallberg Y."/>
            <person name="Tangrot J."/>
            <person name="Rosling A."/>
        </authorList>
    </citation>
    <scope>NUCLEOTIDE SEQUENCE [LARGE SCALE GENOMIC DNA]</scope>
    <source>
        <strain evidence="1 2">120-4 pot B 10/14</strain>
    </source>
</reference>
<evidence type="ECO:0000313" key="1">
    <source>
        <dbReference type="EMBL" id="CAG8856483.1"/>
    </source>
</evidence>
<sequence>QWLKMYNIKIYSYTSHLVILLNTLANEEIIIKELAEIGIKKSGLRVVNNEMGTKEKFKEHIYDKTNSFISYYWNISEPRRK</sequence>
<dbReference type="EMBL" id="CAJVQB010160580">
    <property type="protein sequence ID" value="CAG8856483.1"/>
    <property type="molecule type" value="Genomic_DNA"/>
</dbReference>
<keyword evidence="2" id="KW-1185">Reference proteome</keyword>
<dbReference type="Proteomes" id="UP000789901">
    <property type="component" value="Unassembled WGS sequence"/>
</dbReference>
<proteinExistence type="predicted"/>
<evidence type="ECO:0000313" key="2">
    <source>
        <dbReference type="Proteomes" id="UP000789901"/>
    </source>
</evidence>
<organism evidence="1 2">
    <name type="scientific">Gigaspora margarita</name>
    <dbReference type="NCBI Taxonomy" id="4874"/>
    <lineage>
        <taxon>Eukaryota</taxon>
        <taxon>Fungi</taxon>
        <taxon>Fungi incertae sedis</taxon>
        <taxon>Mucoromycota</taxon>
        <taxon>Glomeromycotina</taxon>
        <taxon>Glomeromycetes</taxon>
        <taxon>Diversisporales</taxon>
        <taxon>Gigasporaceae</taxon>
        <taxon>Gigaspora</taxon>
    </lineage>
</organism>
<gene>
    <name evidence="1" type="ORF">GMARGA_LOCUS45304</name>
</gene>
<feature type="non-terminal residue" evidence="1">
    <location>
        <position position="1"/>
    </location>
</feature>
<protein>
    <submittedName>
        <fullName evidence="1">5775_t:CDS:1</fullName>
    </submittedName>
</protein>
<comment type="caution">
    <text evidence="1">The sequence shown here is derived from an EMBL/GenBank/DDBJ whole genome shotgun (WGS) entry which is preliminary data.</text>
</comment>
<name>A0ABN7XQ59_GIGMA</name>
<feature type="non-terminal residue" evidence="1">
    <location>
        <position position="81"/>
    </location>
</feature>
<accession>A0ABN7XQ59</accession>